<feature type="region of interest" description="Disordered" evidence="1">
    <location>
        <begin position="404"/>
        <end position="437"/>
    </location>
</feature>
<keyword evidence="3" id="KW-1185">Reference proteome</keyword>
<feature type="region of interest" description="Disordered" evidence="1">
    <location>
        <begin position="337"/>
        <end position="375"/>
    </location>
</feature>
<proteinExistence type="predicted"/>
<sequence>MRYQDWDVLLFPRDCKVPFKEFRVACHVVPDAESKLPQLQLGLPTVCCFIPSLQSGAPFQVSIHSWSAPAVNQATRCYSEYSHSAQFEARLFIDGRLVASSLLGLDGDWPHVIAHGFNMWRNGNFEALKFPEFRQELLQQSHWSPADAFGRIKVLISEAFPRDSMTMPTERIKNVVAFSFQHAPLDILEMSSIAWPNPAMWRRTPLVSSMNMPSTHADEADLHAHSPRRRPVSMQGNVTSMGTPFMQDMAYRSALAAGARHASQPASGTTAGFNVADSFGDATAYLDWLGSMDASLGAALRSGNQENTHHDNARRSNTDVSMPDYVSMSLGDQVALPPEPPNAGPVRHEDEIESGASELKVPTNTPTTGGQGKLDAQDGSRFGASPLCLGLAVGATGTAVLALTPGSTRGLDDEDEPRRATSRATCSPLVNAAEERK</sequence>
<dbReference type="Proteomes" id="UP000226192">
    <property type="component" value="Unassembled WGS sequence"/>
</dbReference>
<dbReference type="STRING" id="1399860.A0A2C5YIC5"/>
<feature type="region of interest" description="Disordered" evidence="1">
    <location>
        <begin position="212"/>
        <end position="235"/>
    </location>
</feature>
<comment type="caution">
    <text evidence="2">The sequence shown here is derived from an EMBL/GenBank/DDBJ whole genome shotgun (WGS) entry which is preliminary data.</text>
</comment>
<organism evidence="2 3">
    <name type="scientific">Ophiocordyceps australis</name>
    <dbReference type="NCBI Taxonomy" id="1399860"/>
    <lineage>
        <taxon>Eukaryota</taxon>
        <taxon>Fungi</taxon>
        <taxon>Dikarya</taxon>
        <taxon>Ascomycota</taxon>
        <taxon>Pezizomycotina</taxon>
        <taxon>Sordariomycetes</taxon>
        <taxon>Hypocreomycetidae</taxon>
        <taxon>Hypocreales</taxon>
        <taxon>Ophiocordycipitaceae</taxon>
        <taxon>Ophiocordyceps</taxon>
    </lineage>
</organism>
<name>A0A2C5YIC5_9HYPO</name>
<gene>
    <name evidence="2" type="ORF">CDD81_5866</name>
</gene>
<evidence type="ECO:0000313" key="3">
    <source>
        <dbReference type="Proteomes" id="UP000226192"/>
    </source>
</evidence>
<reference evidence="2 3" key="1">
    <citation type="submission" date="2017-06" db="EMBL/GenBank/DDBJ databases">
        <title>Ant-infecting Ophiocordyceps genomes reveal a high diversity of potential behavioral manipulation genes and a possible major role for enterotoxins.</title>
        <authorList>
            <person name="De Bekker C."/>
            <person name="Evans H.C."/>
            <person name="Brachmann A."/>
            <person name="Hughes D.P."/>
        </authorList>
    </citation>
    <scope>NUCLEOTIDE SEQUENCE [LARGE SCALE GENOMIC DNA]</scope>
    <source>
        <strain evidence="2 3">Map64</strain>
    </source>
</reference>
<dbReference type="AlphaFoldDB" id="A0A2C5YIC5"/>
<dbReference type="OrthoDB" id="5417628at2759"/>
<evidence type="ECO:0000256" key="1">
    <source>
        <dbReference type="SAM" id="MobiDB-lite"/>
    </source>
</evidence>
<protein>
    <submittedName>
        <fullName evidence="2">Uncharacterized protein</fullName>
    </submittedName>
</protein>
<accession>A0A2C5YIC5</accession>
<evidence type="ECO:0000313" key="2">
    <source>
        <dbReference type="EMBL" id="PHH66734.1"/>
    </source>
</evidence>
<dbReference type="EMBL" id="NJET01000005">
    <property type="protein sequence ID" value="PHH66734.1"/>
    <property type="molecule type" value="Genomic_DNA"/>
</dbReference>